<dbReference type="InterPro" id="IPR024119">
    <property type="entry name" value="TF_DEAF-1"/>
</dbReference>
<dbReference type="GO" id="GO:0008270">
    <property type="term" value="F:zinc ion binding"/>
    <property type="evidence" value="ECO:0007669"/>
    <property type="project" value="UniProtKB-KW"/>
</dbReference>
<accession>A0A7R9WCE3</accession>
<dbReference type="PANTHER" id="PTHR10237">
    <property type="entry name" value="DEFORMED EPIDERMAL AUTOREGULATORY FACTOR 1 HOMOLOG SUPPRESSIN"/>
    <property type="match status" value="1"/>
</dbReference>
<evidence type="ECO:0000256" key="3">
    <source>
        <dbReference type="ARBA" id="ARBA00022833"/>
    </source>
</evidence>
<keyword evidence="2 4" id="KW-0863">Zinc-finger</keyword>
<evidence type="ECO:0000256" key="1">
    <source>
        <dbReference type="ARBA" id="ARBA00022723"/>
    </source>
</evidence>
<protein>
    <recommendedName>
        <fullName evidence="5">MYND-type domain-containing protein</fullName>
    </recommendedName>
</protein>
<dbReference type="PROSITE" id="PS50865">
    <property type="entry name" value="ZF_MYND_2"/>
    <property type="match status" value="1"/>
</dbReference>
<organism evidence="6">
    <name type="scientific">Pseudictyota dubia</name>
    <dbReference type="NCBI Taxonomy" id="2749911"/>
    <lineage>
        <taxon>Eukaryota</taxon>
        <taxon>Sar</taxon>
        <taxon>Stramenopiles</taxon>
        <taxon>Ochrophyta</taxon>
        <taxon>Bacillariophyta</taxon>
        <taxon>Mediophyceae</taxon>
        <taxon>Biddulphiophycidae</taxon>
        <taxon>Eupodiscales</taxon>
        <taxon>Odontellaceae</taxon>
        <taxon>Pseudictyota</taxon>
    </lineage>
</organism>
<dbReference type="PANTHER" id="PTHR10237:SF14">
    <property type="entry name" value="MYND-TYPE DOMAIN-CONTAINING PROTEIN"/>
    <property type="match status" value="1"/>
</dbReference>
<reference evidence="6" key="1">
    <citation type="submission" date="2021-01" db="EMBL/GenBank/DDBJ databases">
        <authorList>
            <person name="Corre E."/>
            <person name="Pelletier E."/>
            <person name="Niang G."/>
            <person name="Scheremetjew M."/>
            <person name="Finn R."/>
            <person name="Kale V."/>
            <person name="Holt S."/>
            <person name="Cochrane G."/>
            <person name="Meng A."/>
            <person name="Brown T."/>
            <person name="Cohen L."/>
        </authorList>
    </citation>
    <scope>NUCLEOTIDE SEQUENCE</scope>
    <source>
        <strain evidence="6">CCMP147</strain>
    </source>
</reference>
<dbReference type="GO" id="GO:0000981">
    <property type="term" value="F:DNA-binding transcription factor activity, RNA polymerase II-specific"/>
    <property type="evidence" value="ECO:0007669"/>
    <property type="project" value="TreeGrafter"/>
</dbReference>
<dbReference type="GO" id="GO:0005634">
    <property type="term" value="C:nucleus"/>
    <property type="evidence" value="ECO:0007669"/>
    <property type="project" value="TreeGrafter"/>
</dbReference>
<feature type="domain" description="MYND-type" evidence="5">
    <location>
        <begin position="8"/>
        <end position="44"/>
    </location>
</feature>
<dbReference type="Gene3D" id="6.10.140.2220">
    <property type="match status" value="1"/>
</dbReference>
<keyword evidence="3" id="KW-0862">Zinc</keyword>
<dbReference type="EMBL" id="HBED01035534">
    <property type="protein sequence ID" value="CAD8319380.1"/>
    <property type="molecule type" value="Transcribed_RNA"/>
</dbReference>
<proteinExistence type="predicted"/>
<name>A0A7R9WCE3_9STRA</name>
<dbReference type="InterPro" id="IPR002893">
    <property type="entry name" value="Znf_MYND"/>
</dbReference>
<dbReference type="AlphaFoldDB" id="A0A7R9WCE3"/>
<dbReference type="SUPFAM" id="SSF144232">
    <property type="entry name" value="HIT/MYND zinc finger-like"/>
    <property type="match status" value="1"/>
</dbReference>
<gene>
    <name evidence="6" type="ORF">TDUB1175_LOCUS17821</name>
</gene>
<evidence type="ECO:0000259" key="5">
    <source>
        <dbReference type="PROSITE" id="PS50865"/>
    </source>
</evidence>
<evidence type="ECO:0000313" key="6">
    <source>
        <dbReference type="EMBL" id="CAD8319380.1"/>
    </source>
</evidence>
<sequence>MSASANKCAVCNEAATKRCARCKSTYYCSAECQKMDWKKHKRTVCEDAFRADQHTLHKQEFDRIVKKYKLDTEEKSGEIADFLTNTGGENDKKVTAPVFAKKFGTTMEEAVVFLEWIKVGVKFKEEALDVAKKSGFAGGPKTR</sequence>
<evidence type="ECO:0000256" key="2">
    <source>
        <dbReference type="ARBA" id="ARBA00022771"/>
    </source>
</evidence>
<evidence type="ECO:0000256" key="4">
    <source>
        <dbReference type="PROSITE-ProRule" id="PRU00134"/>
    </source>
</evidence>
<keyword evidence="1" id="KW-0479">Metal-binding</keyword>
<dbReference type="Pfam" id="PF01753">
    <property type="entry name" value="zf-MYND"/>
    <property type="match status" value="1"/>
</dbReference>